<dbReference type="EnsemblProtists" id="HpaT807269">
    <property type="protein sequence ID" value="HpaP807269"/>
    <property type="gene ID" value="HpaG807269"/>
</dbReference>
<organism evidence="2 3">
    <name type="scientific">Hyaloperonospora arabidopsidis (strain Emoy2)</name>
    <name type="common">Downy mildew agent</name>
    <name type="synonym">Peronospora arabidopsidis</name>
    <dbReference type="NCBI Taxonomy" id="559515"/>
    <lineage>
        <taxon>Eukaryota</taxon>
        <taxon>Sar</taxon>
        <taxon>Stramenopiles</taxon>
        <taxon>Oomycota</taxon>
        <taxon>Peronosporomycetes</taxon>
        <taxon>Peronosporales</taxon>
        <taxon>Peronosporaceae</taxon>
        <taxon>Hyaloperonospora</taxon>
    </lineage>
</organism>
<evidence type="ECO:0000256" key="1">
    <source>
        <dbReference type="SAM" id="MobiDB-lite"/>
    </source>
</evidence>
<dbReference type="Proteomes" id="UP000011713">
    <property type="component" value="Unassembled WGS sequence"/>
</dbReference>
<keyword evidence="3" id="KW-1185">Reference proteome</keyword>
<dbReference type="AlphaFoldDB" id="M4BLI4"/>
<feature type="compositionally biased region" description="Gly residues" evidence="1">
    <location>
        <begin position="54"/>
        <end position="67"/>
    </location>
</feature>
<reference evidence="2" key="2">
    <citation type="submission" date="2015-06" db="UniProtKB">
        <authorList>
            <consortium name="EnsemblProtists"/>
        </authorList>
    </citation>
    <scope>IDENTIFICATION</scope>
    <source>
        <strain evidence="2">Emoy2</strain>
    </source>
</reference>
<reference evidence="3" key="1">
    <citation type="journal article" date="2010" name="Science">
        <title>Signatures of adaptation to obligate biotrophy in the Hyaloperonospora arabidopsidis genome.</title>
        <authorList>
            <person name="Baxter L."/>
            <person name="Tripathy S."/>
            <person name="Ishaque N."/>
            <person name="Boot N."/>
            <person name="Cabral A."/>
            <person name="Kemen E."/>
            <person name="Thines M."/>
            <person name="Ah-Fong A."/>
            <person name="Anderson R."/>
            <person name="Badejoko W."/>
            <person name="Bittner-Eddy P."/>
            <person name="Boore J.L."/>
            <person name="Chibucos M.C."/>
            <person name="Coates M."/>
            <person name="Dehal P."/>
            <person name="Delehaunty K."/>
            <person name="Dong S."/>
            <person name="Downton P."/>
            <person name="Dumas B."/>
            <person name="Fabro G."/>
            <person name="Fronick C."/>
            <person name="Fuerstenberg S.I."/>
            <person name="Fulton L."/>
            <person name="Gaulin E."/>
            <person name="Govers F."/>
            <person name="Hughes L."/>
            <person name="Humphray S."/>
            <person name="Jiang R.H."/>
            <person name="Judelson H."/>
            <person name="Kamoun S."/>
            <person name="Kyung K."/>
            <person name="Meijer H."/>
            <person name="Minx P."/>
            <person name="Morris P."/>
            <person name="Nelson J."/>
            <person name="Phuntumart V."/>
            <person name="Qutob D."/>
            <person name="Rehmany A."/>
            <person name="Rougon-Cardoso A."/>
            <person name="Ryden P."/>
            <person name="Torto-Alalibo T."/>
            <person name="Studholme D."/>
            <person name="Wang Y."/>
            <person name="Win J."/>
            <person name="Wood J."/>
            <person name="Clifton S.W."/>
            <person name="Rogers J."/>
            <person name="Van den Ackerveken G."/>
            <person name="Jones J.D."/>
            <person name="McDowell J.M."/>
            <person name="Beynon J."/>
            <person name="Tyler B.M."/>
        </authorList>
    </citation>
    <scope>NUCLEOTIDE SEQUENCE [LARGE SCALE GENOMIC DNA]</scope>
    <source>
        <strain evidence="3">Emoy2</strain>
    </source>
</reference>
<dbReference type="HOGENOM" id="CLU_2311572_0_0_1"/>
<evidence type="ECO:0000313" key="2">
    <source>
        <dbReference type="EnsemblProtists" id="HpaP807269"/>
    </source>
</evidence>
<accession>M4BLI4</accession>
<dbReference type="VEuPathDB" id="FungiDB:HpaG807269"/>
<feature type="region of interest" description="Disordered" evidence="1">
    <location>
        <begin position="52"/>
        <end position="71"/>
    </location>
</feature>
<dbReference type="InParanoid" id="M4BLI4"/>
<sequence length="100" mass="11173">MSIRFNDLDAGIVEGSRDIRIRATCIDFTGVNLRPSYRDYAARRTRVRILTSDGEGGGELPMSGGGYPMLRRREGTSLTRVSKIVGRMVFQYNSELHSST</sequence>
<proteinExistence type="predicted"/>
<dbReference type="EMBL" id="JH598381">
    <property type="status" value="NOT_ANNOTATED_CDS"/>
    <property type="molecule type" value="Genomic_DNA"/>
</dbReference>
<evidence type="ECO:0000313" key="3">
    <source>
        <dbReference type="Proteomes" id="UP000011713"/>
    </source>
</evidence>
<protein>
    <submittedName>
        <fullName evidence="2">Uncharacterized protein</fullName>
    </submittedName>
</protein>
<name>M4BLI4_HYAAE</name>